<dbReference type="PROSITE" id="PS50995">
    <property type="entry name" value="HTH_MARR_2"/>
    <property type="match status" value="1"/>
</dbReference>
<comment type="caution">
    <text evidence="5">The sequence shown here is derived from an EMBL/GenBank/DDBJ whole genome shotgun (WGS) entry which is preliminary data.</text>
</comment>
<dbReference type="InterPro" id="IPR036390">
    <property type="entry name" value="WH_DNA-bd_sf"/>
</dbReference>
<proteinExistence type="predicted"/>
<evidence type="ECO:0000256" key="1">
    <source>
        <dbReference type="ARBA" id="ARBA00023015"/>
    </source>
</evidence>
<dbReference type="Pfam" id="PF12802">
    <property type="entry name" value="MarR_2"/>
    <property type="match status" value="1"/>
</dbReference>
<feature type="domain" description="HTH marR-type" evidence="4">
    <location>
        <begin position="1"/>
        <end position="137"/>
    </location>
</feature>
<dbReference type="Gene3D" id="1.10.10.10">
    <property type="entry name" value="Winged helix-like DNA-binding domain superfamily/Winged helix DNA-binding domain"/>
    <property type="match status" value="1"/>
</dbReference>
<dbReference type="PANTHER" id="PTHR42756">
    <property type="entry name" value="TRANSCRIPTIONAL REGULATOR, MARR"/>
    <property type="match status" value="1"/>
</dbReference>
<dbReference type="GO" id="GO:0003700">
    <property type="term" value="F:DNA-binding transcription factor activity"/>
    <property type="evidence" value="ECO:0007669"/>
    <property type="project" value="InterPro"/>
</dbReference>
<protein>
    <submittedName>
        <fullName evidence="5">MarR family transcriptional regulator</fullName>
    </submittedName>
</protein>
<keyword evidence="2" id="KW-0238">DNA-binding</keyword>
<dbReference type="PANTHER" id="PTHR42756:SF1">
    <property type="entry name" value="TRANSCRIPTIONAL REPRESSOR OF EMRAB OPERON"/>
    <property type="match status" value="1"/>
</dbReference>
<dbReference type="AlphaFoldDB" id="A0A2P4R872"/>
<dbReference type="EMBL" id="PPWZ01000020">
    <property type="protein sequence ID" value="POH37430.1"/>
    <property type="molecule type" value="Genomic_DNA"/>
</dbReference>
<gene>
    <name evidence="5" type="ORF">C2R26_03510</name>
</gene>
<dbReference type="GO" id="GO:0003677">
    <property type="term" value="F:DNA binding"/>
    <property type="evidence" value="ECO:0007669"/>
    <property type="project" value="UniProtKB-KW"/>
</dbReference>
<name>A0A2P4R872_9LACO</name>
<keyword evidence="3" id="KW-0804">Transcription</keyword>
<sequence>MAKKYTNTLLKIASNRISKKFDNFAKEFDTTWMQMSVIDYLSRRGDQETWQRDIETEFFIQRSTTTVLLQRMEKKELLYRTASTLDARQKSVHLTDKALQLETKINDYMKQQQEILEANFSGEDIQTFEKILNFYIDGGNK</sequence>
<dbReference type="SUPFAM" id="SSF46785">
    <property type="entry name" value="Winged helix' DNA-binding domain"/>
    <property type="match status" value="1"/>
</dbReference>
<dbReference type="SMART" id="SM00347">
    <property type="entry name" value="HTH_MARR"/>
    <property type="match status" value="1"/>
</dbReference>
<accession>A0A2P4R872</accession>
<dbReference type="InterPro" id="IPR036388">
    <property type="entry name" value="WH-like_DNA-bd_sf"/>
</dbReference>
<evidence type="ECO:0000259" key="4">
    <source>
        <dbReference type="PROSITE" id="PS50995"/>
    </source>
</evidence>
<keyword evidence="1" id="KW-0805">Transcription regulation</keyword>
<reference evidence="5" key="1">
    <citation type="submission" date="2018-01" db="EMBL/GenBank/DDBJ databases">
        <title>Genome sequnecing of Lactobacillus formosensis KACC 18721.</title>
        <authorList>
            <person name="Kim S.-J."/>
            <person name="Heo J."/>
        </authorList>
    </citation>
    <scope>NUCLEOTIDE SEQUENCE</scope>
    <source>
        <strain evidence="5">KACC 18721</strain>
    </source>
</reference>
<organism evidence="5">
    <name type="scientific">Companilactobacillus formosensis</name>
    <dbReference type="NCBI Taxonomy" id="1617889"/>
    <lineage>
        <taxon>Bacteria</taxon>
        <taxon>Bacillati</taxon>
        <taxon>Bacillota</taxon>
        <taxon>Bacilli</taxon>
        <taxon>Lactobacillales</taxon>
        <taxon>Lactobacillaceae</taxon>
        <taxon>Companilactobacillus</taxon>
    </lineage>
</organism>
<dbReference type="InterPro" id="IPR000835">
    <property type="entry name" value="HTH_MarR-typ"/>
</dbReference>
<evidence type="ECO:0000256" key="3">
    <source>
        <dbReference type="ARBA" id="ARBA00023163"/>
    </source>
</evidence>
<evidence type="ECO:0000256" key="2">
    <source>
        <dbReference type="ARBA" id="ARBA00023125"/>
    </source>
</evidence>
<evidence type="ECO:0000313" key="5">
    <source>
        <dbReference type="EMBL" id="POH37430.1"/>
    </source>
</evidence>